<dbReference type="InterPro" id="IPR011664">
    <property type="entry name" value="Abi_system_AbiD/AbiF-like"/>
</dbReference>
<dbReference type="AlphaFoldDB" id="A0A134AG23"/>
<evidence type="ECO:0000313" key="1">
    <source>
        <dbReference type="EMBL" id="KXB66673.1"/>
    </source>
</evidence>
<keyword evidence="2" id="KW-1185">Reference proteome</keyword>
<dbReference type="EMBL" id="LSDD01000074">
    <property type="protein sequence ID" value="KXB66673.1"/>
    <property type="molecule type" value="Genomic_DNA"/>
</dbReference>
<dbReference type="Proteomes" id="UP000070483">
    <property type="component" value="Unassembled WGS sequence"/>
</dbReference>
<reference evidence="2" key="1">
    <citation type="submission" date="2016-01" db="EMBL/GenBank/DDBJ databases">
        <authorList>
            <person name="Mitreva M."/>
            <person name="Pepin K.H."/>
            <person name="Mihindukulasuriya K.A."/>
            <person name="Fulton R."/>
            <person name="Fronick C."/>
            <person name="O'Laughlin M."/>
            <person name="Miner T."/>
            <person name="Herter B."/>
            <person name="Rosa B.A."/>
            <person name="Cordes M."/>
            <person name="Tomlinson C."/>
            <person name="Wollam A."/>
            <person name="Palsikar V.B."/>
            <person name="Mardis E.R."/>
            <person name="Wilson R.K."/>
        </authorList>
    </citation>
    <scope>NUCLEOTIDE SEQUENCE [LARGE SCALE GENOMIC DNA]</scope>
    <source>
        <strain evidence="2">KA00185</strain>
    </source>
</reference>
<name>A0A134AG23_9FUSO</name>
<comment type="caution">
    <text evidence="1">The sequence shown here is derived from an EMBL/GenBank/DDBJ whole genome shotgun (WGS) entry which is preliminary data.</text>
</comment>
<dbReference type="OrthoDB" id="5363652at2"/>
<dbReference type="PATRIC" id="fig|157687.3.peg.986"/>
<dbReference type="RefSeq" id="WP_021745733.1">
    <property type="nucleotide sequence ID" value="NZ_KQ960060.1"/>
</dbReference>
<organism evidence="1 2">
    <name type="scientific">Leptotrichia wadei</name>
    <dbReference type="NCBI Taxonomy" id="157687"/>
    <lineage>
        <taxon>Bacteria</taxon>
        <taxon>Fusobacteriati</taxon>
        <taxon>Fusobacteriota</taxon>
        <taxon>Fusobacteriia</taxon>
        <taxon>Fusobacteriales</taxon>
        <taxon>Leptotrichiaceae</taxon>
        <taxon>Leptotrichia</taxon>
    </lineage>
</organism>
<dbReference type="Pfam" id="PF07751">
    <property type="entry name" value="Abi_2"/>
    <property type="match status" value="1"/>
</dbReference>
<proteinExistence type="predicted"/>
<protein>
    <submittedName>
        <fullName evidence="1">Abi-like protein</fullName>
    </submittedName>
</protein>
<accession>A0A134AG23</accession>
<gene>
    <name evidence="1" type="ORF">HMPREF3180_00990</name>
</gene>
<evidence type="ECO:0000313" key="2">
    <source>
        <dbReference type="Proteomes" id="UP000070483"/>
    </source>
</evidence>
<sequence length="315" mass="37841">MDKPFKTFSEQVNILNGRMKTDQNTIYYLMRNNYYSIINFYKDPFVINRRKEIYRDGTHFNDIKSLYEFDRDLRTLFFNYLTQIERLFKTMIAYYFSEYHNPTKIETYLDDNNYFKRKKTRRTITDVINTLTNIKNNNTLPIISHYHKTGKDNIPFWVVIHFITFGELSKLYSILINDVKDNIVSCCQNLFETEYGTHLTIDKLFIGTFLKSCSRFRNAAGHNERFYNYTIKEFLNLSNTSGITSNNKKLFSIYEGLKFFLPKEEYKKLTSNLKILVTNLEKNLNTDWDMKNLKYNPLSINNILKLMDFPDNWHK</sequence>